<sequence length="101" mass="11014">MAEMIPFARGATWSMSDVPVGGGQALPVGWSVSCEMVHDRSGGRWSASVRDLGGGEYEFRILPEVTAAWPRGVFFTSIRASDGAGEALQHETYFFFVKDKP</sequence>
<proteinExistence type="predicted"/>
<organism evidence="1 2">
    <name type="scientific">Mangrovicoccus algicola</name>
    <dbReference type="NCBI Taxonomy" id="2771008"/>
    <lineage>
        <taxon>Bacteria</taxon>
        <taxon>Pseudomonadati</taxon>
        <taxon>Pseudomonadota</taxon>
        <taxon>Alphaproteobacteria</taxon>
        <taxon>Rhodobacterales</taxon>
        <taxon>Paracoccaceae</taxon>
        <taxon>Mangrovicoccus</taxon>
    </lineage>
</organism>
<dbReference type="AlphaFoldDB" id="A0A8J6YQ47"/>
<accession>A0A8J6YQ47</accession>
<comment type="caution">
    <text evidence="1">The sequence shown here is derived from an EMBL/GenBank/DDBJ whole genome shotgun (WGS) entry which is preliminary data.</text>
</comment>
<reference evidence="1" key="1">
    <citation type="submission" date="2020-09" db="EMBL/GenBank/DDBJ databases">
        <title>A novel bacterium of genus Mangrovicoccus, isolated from South China Sea.</title>
        <authorList>
            <person name="Huang H."/>
            <person name="Mo K."/>
            <person name="Hu Y."/>
        </authorList>
    </citation>
    <scope>NUCLEOTIDE SEQUENCE</scope>
    <source>
        <strain evidence="1">HB182678</strain>
    </source>
</reference>
<dbReference type="EMBL" id="JACVXA010000009">
    <property type="protein sequence ID" value="MBE3637458.1"/>
    <property type="molecule type" value="Genomic_DNA"/>
</dbReference>
<evidence type="ECO:0000313" key="2">
    <source>
        <dbReference type="Proteomes" id="UP000609121"/>
    </source>
</evidence>
<keyword evidence="2" id="KW-1185">Reference proteome</keyword>
<dbReference type="RefSeq" id="WP_193180083.1">
    <property type="nucleotide sequence ID" value="NZ_JACVXA010000009.1"/>
</dbReference>
<name>A0A8J6YQ47_9RHOB</name>
<evidence type="ECO:0000313" key="1">
    <source>
        <dbReference type="EMBL" id="MBE3637458.1"/>
    </source>
</evidence>
<gene>
    <name evidence="1" type="ORF">ICN82_04480</name>
</gene>
<dbReference type="Proteomes" id="UP000609121">
    <property type="component" value="Unassembled WGS sequence"/>
</dbReference>
<protein>
    <submittedName>
        <fullName evidence="1">Uncharacterized protein</fullName>
    </submittedName>
</protein>